<reference evidence="8 10" key="3">
    <citation type="submission" date="2020-03" db="EMBL/GenBank/DDBJ databases">
        <title>Soil Listeria distribution.</title>
        <authorList>
            <person name="Liao J."/>
            <person name="Wiedmann M."/>
        </authorList>
    </citation>
    <scope>NUCLEOTIDE SEQUENCE [LARGE SCALE GENOMIC DNA]</scope>
    <source>
        <strain evidence="8 10">FSL L7-1523</strain>
    </source>
</reference>
<reference evidence="7" key="2">
    <citation type="submission" date="2015-03" db="EMBL/GenBank/DDBJ databases">
        <authorList>
            <person name="Murphy D."/>
        </authorList>
    </citation>
    <scope>NUCLEOTIDE SEQUENCE [LARGE SCALE GENOMIC DNA]</scope>
    <source>
        <strain evidence="7">WS 4560</strain>
    </source>
</reference>
<evidence type="ECO:0000259" key="5">
    <source>
        <dbReference type="PROSITE" id="PS51192"/>
    </source>
</evidence>
<dbReference type="InterPro" id="IPR014001">
    <property type="entry name" value="Helicase_ATP-bd"/>
</dbReference>
<dbReference type="SMART" id="SM00490">
    <property type="entry name" value="HELICc"/>
    <property type="match status" value="1"/>
</dbReference>
<sequence>MTIKEIPEIWAEQWSAHNYEEMTAIQQELYTPIKEGKDVIAVSPTGTGKTVAYSLPAIERLEVKPHTQWLILAPSHELVMQIADVVRSWLPAGLKVVGIIGSANIKRQIDNLKKKPQVIVGSPGRVLELIKQKKIKMHEVKMITLDECDQLLIRENVPTVLEIVNSAMRDRQLVMASATKLEDPMMFYRNSEIEPVVIEAKAEESNANVNHLYMDVEQPRDKAILLRRISNVEGMRALVFVKDKVRMDIILEKLQYDGVAAAGIHGEVRKEDRKKYLAAFKKAELTYLVVTDVAARGLDIPDLPFVIHCDVAMDAKQYTHRSGRTGRMGKAGTVLSFANEREARTLRQYLKELGKDPIKVRYYEGVLTDDLGSKVSDKRK</sequence>
<reference evidence="9" key="1">
    <citation type="submission" date="2015-03" db="EMBL/GenBank/DDBJ databases">
        <authorList>
            <person name="Ferrari E."/>
            <person name="Walter M.C."/>
            <person name="Huptas C."/>
            <person name="Scherer S."/>
            <person name="Mueller-Herbst S."/>
        </authorList>
    </citation>
    <scope>NUCLEOTIDE SEQUENCE [LARGE SCALE GENOMIC DNA]</scope>
    <source>
        <strain evidence="9">LWP01</strain>
    </source>
</reference>
<accession>A0A1S7FVJ1</accession>
<name>A0A1S7FVJ1_9LIST</name>
<dbReference type="Pfam" id="PF00271">
    <property type="entry name" value="Helicase_C"/>
    <property type="match status" value="1"/>
</dbReference>
<dbReference type="Pfam" id="PF00270">
    <property type="entry name" value="DEAD"/>
    <property type="match status" value="1"/>
</dbReference>
<dbReference type="SMART" id="SM00487">
    <property type="entry name" value="DEXDc"/>
    <property type="match status" value="1"/>
</dbReference>
<dbReference type="SUPFAM" id="SSF52540">
    <property type="entry name" value="P-loop containing nucleoside triphosphate hydrolases"/>
    <property type="match status" value="1"/>
</dbReference>
<dbReference type="CDD" id="cd18787">
    <property type="entry name" value="SF2_C_DEAD"/>
    <property type="match status" value="1"/>
</dbReference>
<keyword evidence="4" id="KW-0067">ATP-binding</keyword>
<dbReference type="GO" id="GO:0003724">
    <property type="term" value="F:RNA helicase activity"/>
    <property type="evidence" value="ECO:0007669"/>
    <property type="project" value="TreeGrafter"/>
</dbReference>
<dbReference type="Proteomes" id="UP000564536">
    <property type="component" value="Unassembled WGS sequence"/>
</dbReference>
<evidence type="ECO:0000313" key="9">
    <source>
        <dbReference type="Proteomes" id="UP000223060"/>
    </source>
</evidence>
<gene>
    <name evidence="8" type="ORF">HB943_11685</name>
    <name evidence="7" type="ORF">UE46_10695</name>
</gene>
<keyword evidence="9" id="KW-1185">Reference proteome</keyword>
<dbReference type="EMBL" id="CP011102">
    <property type="protein sequence ID" value="AQY51458.1"/>
    <property type="molecule type" value="Genomic_DNA"/>
</dbReference>
<evidence type="ECO:0000256" key="4">
    <source>
        <dbReference type="ARBA" id="ARBA00022840"/>
    </source>
</evidence>
<dbReference type="GO" id="GO:0005840">
    <property type="term" value="C:ribosome"/>
    <property type="evidence" value="ECO:0007669"/>
    <property type="project" value="TreeGrafter"/>
</dbReference>
<keyword evidence="3 7" id="KW-0347">Helicase</keyword>
<evidence type="ECO:0000256" key="2">
    <source>
        <dbReference type="ARBA" id="ARBA00022801"/>
    </source>
</evidence>
<feature type="domain" description="Helicase C-terminal" evidence="6">
    <location>
        <begin position="224"/>
        <end position="368"/>
    </location>
</feature>
<dbReference type="GO" id="GO:0009409">
    <property type="term" value="P:response to cold"/>
    <property type="evidence" value="ECO:0007669"/>
    <property type="project" value="TreeGrafter"/>
</dbReference>
<evidence type="ECO:0000256" key="3">
    <source>
        <dbReference type="ARBA" id="ARBA00022806"/>
    </source>
</evidence>
<evidence type="ECO:0000313" key="7">
    <source>
        <dbReference type="EMBL" id="AQY51458.1"/>
    </source>
</evidence>
<keyword evidence="1" id="KW-0547">Nucleotide-binding</keyword>
<dbReference type="GO" id="GO:0033592">
    <property type="term" value="F:RNA strand annealing activity"/>
    <property type="evidence" value="ECO:0007669"/>
    <property type="project" value="TreeGrafter"/>
</dbReference>
<dbReference type="GO" id="GO:0005829">
    <property type="term" value="C:cytosol"/>
    <property type="evidence" value="ECO:0007669"/>
    <property type="project" value="TreeGrafter"/>
</dbReference>
<evidence type="ECO:0000259" key="6">
    <source>
        <dbReference type="PROSITE" id="PS51194"/>
    </source>
</evidence>
<dbReference type="InterPro" id="IPR001650">
    <property type="entry name" value="Helicase_C-like"/>
</dbReference>
<dbReference type="PROSITE" id="PS51194">
    <property type="entry name" value="HELICASE_CTER"/>
    <property type="match status" value="1"/>
</dbReference>
<dbReference type="InterPro" id="IPR050547">
    <property type="entry name" value="DEAD_box_RNA_helicases"/>
</dbReference>
<dbReference type="InterPro" id="IPR027417">
    <property type="entry name" value="P-loop_NTPase"/>
</dbReference>
<dbReference type="PANTHER" id="PTHR47963">
    <property type="entry name" value="DEAD-BOX ATP-DEPENDENT RNA HELICASE 47, MITOCHONDRIAL"/>
    <property type="match status" value="1"/>
</dbReference>
<dbReference type="EMBL" id="JAARRL010000019">
    <property type="protein sequence ID" value="MBC1501265.1"/>
    <property type="molecule type" value="Genomic_DNA"/>
</dbReference>
<dbReference type="InterPro" id="IPR011545">
    <property type="entry name" value="DEAD/DEAH_box_helicase_dom"/>
</dbReference>
<proteinExistence type="predicted"/>
<dbReference type="GO" id="GO:0016787">
    <property type="term" value="F:hydrolase activity"/>
    <property type="evidence" value="ECO:0007669"/>
    <property type="project" value="UniProtKB-KW"/>
</dbReference>
<dbReference type="KEGG" id="lwi:UE46_10695"/>
<evidence type="ECO:0000256" key="1">
    <source>
        <dbReference type="ARBA" id="ARBA00022741"/>
    </source>
</evidence>
<dbReference type="CDD" id="cd00268">
    <property type="entry name" value="DEADc"/>
    <property type="match status" value="1"/>
</dbReference>
<dbReference type="PANTHER" id="PTHR47963:SF7">
    <property type="entry name" value="ATP-DEPENDENT RNA HELICASE YFML-RELATED"/>
    <property type="match status" value="1"/>
</dbReference>
<dbReference type="Gene3D" id="3.40.50.300">
    <property type="entry name" value="P-loop containing nucleotide triphosphate hydrolases"/>
    <property type="match status" value="2"/>
</dbReference>
<evidence type="ECO:0000313" key="8">
    <source>
        <dbReference type="EMBL" id="MBC1501265.1"/>
    </source>
</evidence>
<evidence type="ECO:0000313" key="10">
    <source>
        <dbReference type="Proteomes" id="UP000564536"/>
    </source>
</evidence>
<keyword evidence="2" id="KW-0378">Hydrolase</keyword>
<dbReference type="Proteomes" id="UP000223060">
    <property type="component" value="Chromosome"/>
</dbReference>
<dbReference type="RefSeq" id="WP_077912596.1">
    <property type="nucleotide sequence ID" value="NZ_CP011102.1"/>
</dbReference>
<feature type="domain" description="Helicase ATP-binding" evidence="5">
    <location>
        <begin position="30"/>
        <end position="198"/>
    </location>
</feature>
<dbReference type="AlphaFoldDB" id="A0A1S7FVJ1"/>
<dbReference type="GO" id="GO:0005524">
    <property type="term" value="F:ATP binding"/>
    <property type="evidence" value="ECO:0007669"/>
    <property type="project" value="UniProtKB-KW"/>
</dbReference>
<organism evidence="7 9">
    <name type="scientific">Listeria weihenstephanensis</name>
    <dbReference type="NCBI Taxonomy" id="1006155"/>
    <lineage>
        <taxon>Bacteria</taxon>
        <taxon>Bacillati</taxon>
        <taxon>Bacillota</taxon>
        <taxon>Bacilli</taxon>
        <taxon>Bacillales</taxon>
        <taxon>Listeriaceae</taxon>
        <taxon>Listeria</taxon>
    </lineage>
</organism>
<protein>
    <submittedName>
        <fullName evidence="7 8">Helicase</fullName>
    </submittedName>
</protein>
<dbReference type="InterPro" id="IPR044742">
    <property type="entry name" value="DEAD/DEAH_RhlB"/>
</dbReference>
<dbReference type="PROSITE" id="PS51192">
    <property type="entry name" value="HELICASE_ATP_BIND_1"/>
    <property type="match status" value="1"/>
</dbReference>